<accession>A0A5A7RI31</accession>
<organism evidence="1 2">
    <name type="scientific">Striga asiatica</name>
    <name type="common">Asiatic witchweed</name>
    <name type="synonym">Buchnera asiatica</name>
    <dbReference type="NCBI Taxonomy" id="4170"/>
    <lineage>
        <taxon>Eukaryota</taxon>
        <taxon>Viridiplantae</taxon>
        <taxon>Streptophyta</taxon>
        <taxon>Embryophyta</taxon>
        <taxon>Tracheophyta</taxon>
        <taxon>Spermatophyta</taxon>
        <taxon>Magnoliopsida</taxon>
        <taxon>eudicotyledons</taxon>
        <taxon>Gunneridae</taxon>
        <taxon>Pentapetalae</taxon>
        <taxon>asterids</taxon>
        <taxon>lamiids</taxon>
        <taxon>Lamiales</taxon>
        <taxon>Orobanchaceae</taxon>
        <taxon>Buchnereae</taxon>
        <taxon>Striga</taxon>
    </lineage>
</organism>
<reference evidence="2" key="1">
    <citation type="journal article" date="2019" name="Curr. Biol.">
        <title>Genome Sequence of Striga asiatica Provides Insight into the Evolution of Plant Parasitism.</title>
        <authorList>
            <person name="Yoshida S."/>
            <person name="Kim S."/>
            <person name="Wafula E.K."/>
            <person name="Tanskanen J."/>
            <person name="Kim Y.M."/>
            <person name="Honaas L."/>
            <person name="Yang Z."/>
            <person name="Spallek T."/>
            <person name="Conn C.E."/>
            <person name="Ichihashi Y."/>
            <person name="Cheong K."/>
            <person name="Cui S."/>
            <person name="Der J.P."/>
            <person name="Gundlach H."/>
            <person name="Jiao Y."/>
            <person name="Hori C."/>
            <person name="Ishida J.K."/>
            <person name="Kasahara H."/>
            <person name="Kiba T."/>
            <person name="Kim M.S."/>
            <person name="Koo N."/>
            <person name="Laohavisit A."/>
            <person name="Lee Y.H."/>
            <person name="Lumba S."/>
            <person name="McCourt P."/>
            <person name="Mortimer J.C."/>
            <person name="Mutuku J.M."/>
            <person name="Nomura T."/>
            <person name="Sasaki-Sekimoto Y."/>
            <person name="Seto Y."/>
            <person name="Wang Y."/>
            <person name="Wakatake T."/>
            <person name="Sakakibara H."/>
            <person name="Demura T."/>
            <person name="Yamaguchi S."/>
            <person name="Yoneyama K."/>
            <person name="Manabe R.I."/>
            <person name="Nelson D.C."/>
            <person name="Schulman A.H."/>
            <person name="Timko M.P."/>
            <person name="dePamphilis C.W."/>
            <person name="Choi D."/>
            <person name="Shirasu K."/>
        </authorList>
    </citation>
    <scope>NUCLEOTIDE SEQUENCE [LARGE SCALE GENOMIC DNA]</scope>
    <source>
        <strain evidence="2">cv. UVA1</strain>
    </source>
</reference>
<dbReference type="InterPro" id="IPR029006">
    <property type="entry name" value="ADF-H/Gelsolin-like_dom_sf"/>
</dbReference>
<dbReference type="AlphaFoldDB" id="A0A5A7RI31"/>
<comment type="caution">
    <text evidence="1">The sequence shown here is derived from an EMBL/GenBank/DDBJ whole genome shotgun (WGS) entry which is preliminary data.</text>
</comment>
<dbReference type="Gene3D" id="3.40.20.10">
    <property type="entry name" value="Severin"/>
    <property type="match status" value="1"/>
</dbReference>
<dbReference type="Proteomes" id="UP000325081">
    <property type="component" value="Unassembled WGS sequence"/>
</dbReference>
<evidence type="ECO:0000313" key="1">
    <source>
        <dbReference type="EMBL" id="GER56865.1"/>
    </source>
</evidence>
<name>A0A5A7RI31_STRAF</name>
<proteinExistence type="predicted"/>
<keyword evidence="2" id="KW-1185">Reference proteome</keyword>
<sequence>MVEALIFIQERGCYHVGLKDCKSFVFTDEFLKLNIGGIKTSKKTRERTSDVEDLAHAVAKFFEGVQEDLNDLESDSGSHIIRGLRELGNQTFVGSTASMKIFEAEVKHLVTHLLKNRTSIIPYNLLCYLFSFFFFNPRNCKPSFFLDIGQKATIFSRHGTQEIGKISTVFRDPNDSLPSTFAAELRHDPSTNLHPSIFCMPLGIVGSILSYVDFKLNDDLIKIDRDPCGRLFSIEKQVRMSVFNRKATIELDVILGGRVVQYTEFQGRDSDKFLSSFNPCFITLEGGVASET</sequence>
<dbReference type="EMBL" id="BKCP01012737">
    <property type="protein sequence ID" value="GER56865.1"/>
    <property type="molecule type" value="Genomic_DNA"/>
</dbReference>
<gene>
    <name evidence="1" type="ORF">STAS_34607</name>
</gene>
<protein>
    <submittedName>
        <fullName evidence="1">Villin</fullName>
    </submittedName>
</protein>
<evidence type="ECO:0000313" key="2">
    <source>
        <dbReference type="Proteomes" id="UP000325081"/>
    </source>
</evidence>
<dbReference type="SUPFAM" id="SSF55753">
    <property type="entry name" value="Actin depolymerizing proteins"/>
    <property type="match status" value="1"/>
</dbReference>